<feature type="compositionally biased region" description="Low complexity" evidence="1">
    <location>
        <begin position="884"/>
        <end position="896"/>
    </location>
</feature>
<feature type="compositionally biased region" description="Basic and acidic residues" evidence="1">
    <location>
        <begin position="388"/>
        <end position="397"/>
    </location>
</feature>
<feature type="compositionally biased region" description="Basic and acidic residues" evidence="1">
    <location>
        <begin position="897"/>
        <end position="907"/>
    </location>
</feature>
<feature type="compositionally biased region" description="Basic and acidic residues" evidence="1">
    <location>
        <begin position="828"/>
        <end position="844"/>
    </location>
</feature>
<dbReference type="InterPro" id="IPR035979">
    <property type="entry name" value="RBD_domain_sf"/>
</dbReference>
<feature type="compositionally biased region" description="Acidic residues" evidence="1">
    <location>
        <begin position="1565"/>
        <end position="1574"/>
    </location>
</feature>
<feature type="region of interest" description="Disordered" evidence="1">
    <location>
        <begin position="1563"/>
        <end position="1587"/>
    </location>
</feature>
<feature type="compositionally biased region" description="Polar residues" evidence="1">
    <location>
        <begin position="1363"/>
        <end position="1377"/>
    </location>
</feature>
<feature type="compositionally biased region" description="Basic residues" evidence="1">
    <location>
        <begin position="751"/>
        <end position="761"/>
    </location>
</feature>
<feature type="compositionally biased region" description="Basic residues" evidence="1">
    <location>
        <begin position="1438"/>
        <end position="1451"/>
    </location>
</feature>
<feature type="compositionally biased region" description="Polar residues" evidence="1">
    <location>
        <begin position="1011"/>
        <end position="1024"/>
    </location>
</feature>
<gene>
    <name evidence="2" type="ORF">CERZMDRAFT_97662</name>
</gene>
<dbReference type="EMBL" id="ML992673">
    <property type="protein sequence ID" value="KAF2212387.1"/>
    <property type="molecule type" value="Genomic_DNA"/>
</dbReference>
<dbReference type="GO" id="GO:0003676">
    <property type="term" value="F:nucleic acid binding"/>
    <property type="evidence" value="ECO:0007669"/>
    <property type="project" value="InterPro"/>
</dbReference>
<reference evidence="2" key="1">
    <citation type="journal article" date="2020" name="Stud. Mycol.">
        <title>101 Dothideomycetes genomes: a test case for predicting lifestyles and emergence of pathogens.</title>
        <authorList>
            <person name="Haridas S."/>
            <person name="Albert R."/>
            <person name="Binder M."/>
            <person name="Bloem J."/>
            <person name="Labutti K."/>
            <person name="Salamov A."/>
            <person name="Andreopoulos B."/>
            <person name="Baker S."/>
            <person name="Barry K."/>
            <person name="Bills G."/>
            <person name="Bluhm B."/>
            <person name="Cannon C."/>
            <person name="Castanera R."/>
            <person name="Culley D."/>
            <person name="Daum C."/>
            <person name="Ezra D."/>
            <person name="Gonzalez J."/>
            <person name="Henrissat B."/>
            <person name="Kuo A."/>
            <person name="Liang C."/>
            <person name="Lipzen A."/>
            <person name="Lutzoni F."/>
            <person name="Magnuson J."/>
            <person name="Mondo S."/>
            <person name="Nolan M."/>
            <person name="Ohm R."/>
            <person name="Pangilinan J."/>
            <person name="Park H.-J."/>
            <person name="Ramirez L."/>
            <person name="Alfaro M."/>
            <person name="Sun H."/>
            <person name="Tritt A."/>
            <person name="Yoshinaga Y."/>
            <person name="Zwiers L.-H."/>
            <person name="Turgeon B."/>
            <person name="Goodwin S."/>
            <person name="Spatafora J."/>
            <person name="Crous P."/>
            <person name="Grigoriev I."/>
        </authorList>
    </citation>
    <scope>NUCLEOTIDE SEQUENCE</scope>
    <source>
        <strain evidence="2">SCOH1-5</strain>
    </source>
</reference>
<feature type="region of interest" description="Disordered" evidence="1">
    <location>
        <begin position="1406"/>
        <end position="1484"/>
    </location>
</feature>
<protein>
    <recommendedName>
        <fullName evidence="4">RRM domain-containing protein</fullName>
    </recommendedName>
</protein>
<feature type="compositionally biased region" description="Basic residues" evidence="1">
    <location>
        <begin position="1325"/>
        <end position="1338"/>
    </location>
</feature>
<feature type="compositionally biased region" description="Basic residues" evidence="1">
    <location>
        <begin position="1080"/>
        <end position="1089"/>
    </location>
</feature>
<name>A0A6A6FG17_9PEZI</name>
<feature type="region of interest" description="Disordered" evidence="1">
    <location>
        <begin position="828"/>
        <end position="848"/>
    </location>
</feature>
<feature type="region of interest" description="Disordered" evidence="1">
    <location>
        <begin position="1201"/>
        <end position="1253"/>
    </location>
</feature>
<proteinExistence type="predicted"/>
<feature type="region of interest" description="Disordered" evidence="1">
    <location>
        <begin position="1266"/>
        <end position="1377"/>
    </location>
</feature>
<dbReference type="Proteomes" id="UP000799539">
    <property type="component" value="Unassembled WGS sequence"/>
</dbReference>
<organism evidence="2 3">
    <name type="scientific">Cercospora zeae-maydis SCOH1-5</name>
    <dbReference type="NCBI Taxonomy" id="717836"/>
    <lineage>
        <taxon>Eukaryota</taxon>
        <taxon>Fungi</taxon>
        <taxon>Dikarya</taxon>
        <taxon>Ascomycota</taxon>
        <taxon>Pezizomycotina</taxon>
        <taxon>Dothideomycetes</taxon>
        <taxon>Dothideomycetidae</taxon>
        <taxon>Mycosphaerellales</taxon>
        <taxon>Mycosphaerellaceae</taxon>
        <taxon>Cercospora</taxon>
    </lineage>
</organism>
<evidence type="ECO:0000313" key="3">
    <source>
        <dbReference type="Proteomes" id="UP000799539"/>
    </source>
</evidence>
<feature type="compositionally biased region" description="Polar residues" evidence="1">
    <location>
        <begin position="1462"/>
        <end position="1484"/>
    </location>
</feature>
<feature type="compositionally biased region" description="Low complexity" evidence="1">
    <location>
        <begin position="1575"/>
        <end position="1587"/>
    </location>
</feature>
<dbReference type="SUPFAM" id="SSF54928">
    <property type="entry name" value="RNA-binding domain, RBD"/>
    <property type="match status" value="1"/>
</dbReference>
<feature type="region of interest" description="Disordered" evidence="1">
    <location>
        <begin position="387"/>
        <end position="474"/>
    </location>
</feature>
<feature type="region of interest" description="Disordered" evidence="1">
    <location>
        <begin position="527"/>
        <end position="570"/>
    </location>
</feature>
<feature type="compositionally biased region" description="Low complexity" evidence="1">
    <location>
        <begin position="1339"/>
        <end position="1362"/>
    </location>
</feature>
<keyword evidence="3" id="KW-1185">Reference proteome</keyword>
<feature type="compositionally biased region" description="Basic residues" evidence="1">
    <location>
        <begin position="261"/>
        <end position="272"/>
    </location>
</feature>
<evidence type="ECO:0008006" key="4">
    <source>
        <dbReference type="Google" id="ProtNLM"/>
    </source>
</evidence>
<feature type="compositionally biased region" description="Polar residues" evidence="1">
    <location>
        <begin position="1201"/>
        <end position="1225"/>
    </location>
</feature>
<feature type="compositionally biased region" description="Low complexity" evidence="1">
    <location>
        <begin position="1269"/>
        <end position="1286"/>
    </location>
</feature>
<feature type="compositionally biased region" description="Low complexity" evidence="1">
    <location>
        <begin position="1406"/>
        <end position="1416"/>
    </location>
</feature>
<feature type="compositionally biased region" description="Pro residues" evidence="1">
    <location>
        <begin position="288"/>
        <end position="301"/>
    </location>
</feature>
<feature type="compositionally biased region" description="Basic and acidic residues" evidence="1">
    <location>
        <begin position="762"/>
        <end position="774"/>
    </location>
</feature>
<sequence length="1587" mass="170817">MADGDGICRPVIASSSRYKDVLPYCKILLEEEPKRWGGIMPHQFPQHAGKDEEEAFLLTQFPASECQVQGFRFLKHVWYSIAINNRETRLPYMVNEWFVHKSKEYVDDPNFEVHLLSEEARASTFFEQAEIDLYGSDFLDWTVQGIQWRLRNPQAFAPQSASTPEAASVLEASDPPRQTSPVEAAEVDSASSPAQPTEEPTSSEQITAPISTAPSKNLSATAATFSSTNTPVQATATVFKPSDDAREYVANGKDFQSRTQRGSKRAPNGKRRGQGDRNVYQPATPFYDPRPPPPPQHAPVPMPPRPTHAIPGHVGPMPQFAAPGPSTYNPNDMRLPFAPSQPPPPRIIGPHPPHGFEHHPHQPMPMGGHGKFMQGHPPPQSFGYPPLSERDMNHGDARAFPPQPTYGGFDQLPDQGRGKGRDSAASYSGRGGGNGGIRGRHRGRGRGSISRSSADGDYHAASRHPSHGFNETSSFYKPYEDRATSNFQRAVDSTGSWRLQQQNENIAPDQRPPEQFSEGPPRILTRRTSHATATSGSLQYPNQRVSSTVNNASSHAQADNTAASSKEADPDFNEYHCSRTVIGDKCIYAHKLIAFSIPNNMSDDRILECFTRFGPVEKISSRVATQNNGSSGVGHRFITFFTHHGARECVKQRRVEIIPGLFTDVEVAKELWDPTHIKFQTRTPMGVAVQEIAPAPRSMHYVQKSAINAAQPLPVSFGQHEGSATAPAMLSKEEMPVEATLVASSSDTPNRKKKTGKRNKKKASDIRGEPIEQAHGEITQKGRVGLGPFQDDASSNAESVVTAVDTKHTKPVIRNDSLGNTMAVAPTQKDHRADAAPSAHRDDGELLTPTKTTIKVNRLATTEHYPLAEASRASEEAQVQAPGSHAVSSKSSNASSKSEDEHVDDSFHTASATPGGERNVANDEEAAQLKVPSIPPPTGTSLTAVQEVNGGFSATRTKHEAPIQPLKEEEEEKGQVLDLPKNKSKTSVAVPKLDTAQAGSDKDANGDEKQSATTQGVKSGSSGAPTAPFVTAPNTPASPILDKGTEPQVQSKKEGKATAKEEPKVKGPAQTESLSLFGKQQKKTKKPKAPKGNSRASSRITSAELPKPEEPPFSKATDSAKPAPIFEQPEAVEDKEEVSADGSDPRVDAVNAASAQTEEISGKTPIVTEDIEIDVPNPATAATATMAPEKTIAPEKDAVLETSTAPEDTTVPETINAPKDTTVSENIVGPQIAPEPEMNSREPGLALMGSAPSPAKTGILRRITGIFVGNSESSPSAGPSGPRGLGISSEPGVEAAPKADEVPDTLGDGDSPDAAGPSEATASKPSKKSKKKKSKKKATAVTDTSNAASTDANAASTDANAAQPNTIQPEATKPNTSRLIADVLEMSHPHPGNEVGKPLFAFTGTKGSAGTGASSSDKAKVKIPQRYVSDNHLVQARPLRRVHPRVKHHTKSSSDASDSREVSIQSHGQARQQSLSTQNEAENEQSNVCTFIPLKLPFGHSVESVQVLENNDDEQGERPKFWIIFTVQDPVDRSRAKLQELEEQERMLKRVRKLKEFDTGRIIGEAEEEDENGDENNGVESVGVLTN</sequence>
<feature type="compositionally biased region" description="Basic and acidic residues" evidence="1">
    <location>
        <begin position="1000"/>
        <end position="1010"/>
    </location>
</feature>
<feature type="region of interest" description="Disordered" evidence="1">
    <location>
        <begin position="870"/>
        <end position="920"/>
    </location>
</feature>
<accession>A0A6A6FG17</accession>
<feature type="compositionally biased region" description="Polar residues" evidence="1">
    <location>
        <begin position="530"/>
        <end position="564"/>
    </location>
</feature>
<feature type="compositionally biased region" description="Basic and acidic residues" evidence="1">
    <location>
        <begin position="1051"/>
        <end position="1065"/>
    </location>
</feature>
<feature type="compositionally biased region" description="Polar residues" evidence="1">
    <location>
        <begin position="189"/>
        <end position="208"/>
    </location>
</feature>
<feature type="region of interest" description="Disordered" evidence="1">
    <location>
        <begin position="741"/>
        <end position="774"/>
    </location>
</feature>
<feature type="region of interest" description="Disordered" evidence="1">
    <location>
        <begin position="250"/>
        <end position="301"/>
    </location>
</feature>
<feature type="region of interest" description="Disordered" evidence="1">
    <location>
        <begin position="157"/>
        <end position="208"/>
    </location>
</feature>
<evidence type="ECO:0000313" key="2">
    <source>
        <dbReference type="EMBL" id="KAF2212387.1"/>
    </source>
</evidence>
<evidence type="ECO:0000256" key="1">
    <source>
        <dbReference type="SAM" id="MobiDB-lite"/>
    </source>
</evidence>
<feature type="region of interest" description="Disordered" evidence="1">
    <location>
        <begin position="954"/>
        <end position="1172"/>
    </location>
</feature>
<dbReference type="OrthoDB" id="3945592at2759"/>